<feature type="transmembrane region" description="Helical" evidence="1">
    <location>
        <begin position="12"/>
        <end position="40"/>
    </location>
</feature>
<keyword evidence="1" id="KW-1133">Transmembrane helix</keyword>
<name>A0A8S9ZKQ7_9BILA</name>
<dbReference type="OrthoDB" id="5889086at2759"/>
<keyword evidence="1" id="KW-0472">Membrane</keyword>
<protein>
    <submittedName>
        <fullName evidence="2">Uncharacterized protein</fullName>
    </submittedName>
</protein>
<accession>A0A8S9ZKQ7</accession>
<dbReference type="Proteomes" id="UP000605970">
    <property type="component" value="Unassembled WGS sequence"/>
</dbReference>
<sequence>MSSCLSFPLLASLFIITTWFSIITLFAVSVVALILLNLALKARGVAMNMEQKTDAAQKILYEYKFPNTVLEEMSNVVSLSLAQARQNQTVARNRN</sequence>
<evidence type="ECO:0000256" key="1">
    <source>
        <dbReference type="SAM" id="Phobius"/>
    </source>
</evidence>
<comment type="caution">
    <text evidence="2">The sequence shown here is derived from an EMBL/GenBank/DDBJ whole genome shotgun (WGS) entry which is preliminary data.</text>
</comment>
<keyword evidence="3" id="KW-1185">Reference proteome</keyword>
<organism evidence="2 3">
    <name type="scientific">Meloidogyne graminicola</name>
    <dbReference type="NCBI Taxonomy" id="189291"/>
    <lineage>
        <taxon>Eukaryota</taxon>
        <taxon>Metazoa</taxon>
        <taxon>Ecdysozoa</taxon>
        <taxon>Nematoda</taxon>
        <taxon>Chromadorea</taxon>
        <taxon>Rhabditida</taxon>
        <taxon>Tylenchina</taxon>
        <taxon>Tylenchomorpha</taxon>
        <taxon>Tylenchoidea</taxon>
        <taxon>Meloidogynidae</taxon>
        <taxon>Meloidogyninae</taxon>
        <taxon>Meloidogyne</taxon>
    </lineage>
</organism>
<reference evidence="2" key="1">
    <citation type="journal article" date="2020" name="Ecol. Evol.">
        <title>Genome structure and content of the rice root-knot nematode (Meloidogyne graminicola).</title>
        <authorList>
            <person name="Phan N.T."/>
            <person name="Danchin E.G.J."/>
            <person name="Klopp C."/>
            <person name="Perfus-Barbeoch L."/>
            <person name="Kozlowski D.K."/>
            <person name="Koutsovoulos G.D."/>
            <person name="Lopez-Roques C."/>
            <person name="Bouchez O."/>
            <person name="Zahm M."/>
            <person name="Besnard G."/>
            <person name="Bellafiore S."/>
        </authorList>
    </citation>
    <scope>NUCLEOTIDE SEQUENCE</scope>
    <source>
        <strain evidence="2">VN-18</strain>
    </source>
</reference>
<keyword evidence="1" id="KW-0812">Transmembrane</keyword>
<evidence type="ECO:0000313" key="3">
    <source>
        <dbReference type="Proteomes" id="UP000605970"/>
    </source>
</evidence>
<proteinExistence type="predicted"/>
<evidence type="ECO:0000313" key="2">
    <source>
        <dbReference type="EMBL" id="KAF7633977.1"/>
    </source>
</evidence>
<dbReference type="AlphaFoldDB" id="A0A8S9ZKQ7"/>
<dbReference type="EMBL" id="JABEBT010000066">
    <property type="protein sequence ID" value="KAF7633977.1"/>
    <property type="molecule type" value="Genomic_DNA"/>
</dbReference>
<gene>
    <name evidence="2" type="ORF">Mgra_00006605</name>
</gene>